<dbReference type="InterPro" id="IPR052055">
    <property type="entry name" value="Hepadnavirus_pol/RT"/>
</dbReference>
<protein>
    <recommendedName>
        <fullName evidence="4">DNA/RNA polymerase</fullName>
    </recommendedName>
</protein>
<dbReference type="AlphaFoldDB" id="A0A0D7A9L4"/>
<feature type="region of interest" description="Disordered" evidence="1">
    <location>
        <begin position="70"/>
        <end position="95"/>
    </location>
</feature>
<name>A0A0D7A9L4_9AGAR</name>
<dbReference type="PANTHER" id="PTHR33050:SF7">
    <property type="entry name" value="RIBONUCLEASE H"/>
    <property type="match status" value="1"/>
</dbReference>
<dbReference type="PANTHER" id="PTHR33050">
    <property type="entry name" value="REVERSE TRANSCRIPTASE DOMAIN-CONTAINING PROTEIN"/>
    <property type="match status" value="1"/>
</dbReference>
<dbReference type="OrthoDB" id="198652at2759"/>
<accession>A0A0D7A9L4</accession>
<evidence type="ECO:0000256" key="1">
    <source>
        <dbReference type="SAM" id="MobiDB-lite"/>
    </source>
</evidence>
<organism evidence="2 3">
    <name type="scientific">Fistulina hepatica ATCC 64428</name>
    <dbReference type="NCBI Taxonomy" id="1128425"/>
    <lineage>
        <taxon>Eukaryota</taxon>
        <taxon>Fungi</taxon>
        <taxon>Dikarya</taxon>
        <taxon>Basidiomycota</taxon>
        <taxon>Agaricomycotina</taxon>
        <taxon>Agaricomycetes</taxon>
        <taxon>Agaricomycetidae</taxon>
        <taxon>Agaricales</taxon>
        <taxon>Fistulinaceae</taxon>
        <taxon>Fistulina</taxon>
    </lineage>
</organism>
<proteinExistence type="predicted"/>
<dbReference type="Proteomes" id="UP000054144">
    <property type="component" value="Unassembled WGS sequence"/>
</dbReference>
<evidence type="ECO:0000313" key="2">
    <source>
        <dbReference type="EMBL" id="KIY47513.1"/>
    </source>
</evidence>
<dbReference type="SUPFAM" id="SSF56672">
    <property type="entry name" value="DNA/RNA polymerases"/>
    <property type="match status" value="1"/>
</dbReference>
<dbReference type="CDD" id="cd09275">
    <property type="entry name" value="RNase_HI_RT_DIRS1"/>
    <property type="match status" value="1"/>
</dbReference>
<dbReference type="EMBL" id="KN881933">
    <property type="protein sequence ID" value="KIY47513.1"/>
    <property type="molecule type" value="Genomic_DNA"/>
</dbReference>
<evidence type="ECO:0000313" key="3">
    <source>
        <dbReference type="Proteomes" id="UP000054144"/>
    </source>
</evidence>
<evidence type="ECO:0008006" key="4">
    <source>
        <dbReference type="Google" id="ProtNLM"/>
    </source>
</evidence>
<gene>
    <name evidence="2" type="ORF">FISHEDRAFT_74617</name>
</gene>
<sequence length="717" mass="80081">MSSSHQASAEPQSPAGIKAEAIASSRAIVEIQRHIPYLGDYNDEEQLTSHSEAIGSFVRKLDGFERIRGTAEARGSGREVEESTLDEEEEEDTASGKIKLDLTRLPWNTRKQPRLAGASAFSPVQIGAKARASSVLRTVETLEAINVDLKKARTNLLLSLGAPQFPESQWTRLLSGGMADFDQVISGLYASADVERATERIGGLELSYVTTTPTERVATSGDWTTAYNSFTEAFFVLQKSPQDGSLSLSDWTCCPGMYAVPMWVVPKPHSNGLHLVVDHSAGQFSLNSMIPKAERSVHLDGLQQLGQALLSARKQHPNCPLVVWKSDVSRAYRILPMHPLWQIKQTVVLDAERRVDFDNDFGGGGSGRVWSVFFTLMLWIATFIKFILDLFAYVDDAFSWDFADNLLWYEPYQTWYLMKQVKLLRLWDDLGIPHQRRKQEWGRSLTIIGLLIDANEMTITMPDQSRFDLIAALRAFAVPKHRRPLIEFQRLAGWVNWSLNVYVLLRPGLNTLYAKIRNKTQPLQSLWVSKALCSELLWIASHLESSTGVHILQTRKWTASETVTIIFTDTCLSGMAFYIPATALGFQCPTGDVCLPRGVSQDRILYFEALAVVSAIMHALSMPPYPKRIIIRTDNTNTVDMFNSLHALPPYNPLLITTVDRLMQTGCHLRVFHIPGAQNTVADALSRFGNAYTTALSPRLQIHPFSPLCLSLGVTIA</sequence>
<dbReference type="InterPro" id="IPR043502">
    <property type="entry name" value="DNA/RNA_pol_sf"/>
</dbReference>
<reference evidence="2 3" key="1">
    <citation type="journal article" date="2015" name="Fungal Genet. Biol.">
        <title>Evolution of novel wood decay mechanisms in Agaricales revealed by the genome sequences of Fistulina hepatica and Cylindrobasidium torrendii.</title>
        <authorList>
            <person name="Floudas D."/>
            <person name="Held B.W."/>
            <person name="Riley R."/>
            <person name="Nagy L.G."/>
            <person name="Koehler G."/>
            <person name="Ransdell A.S."/>
            <person name="Younus H."/>
            <person name="Chow J."/>
            <person name="Chiniquy J."/>
            <person name="Lipzen A."/>
            <person name="Tritt A."/>
            <person name="Sun H."/>
            <person name="Haridas S."/>
            <person name="LaButti K."/>
            <person name="Ohm R.A."/>
            <person name="Kues U."/>
            <person name="Blanchette R.A."/>
            <person name="Grigoriev I.V."/>
            <person name="Minto R.E."/>
            <person name="Hibbett D.S."/>
        </authorList>
    </citation>
    <scope>NUCLEOTIDE SEQUENCE [LARGE SCALE GENOMIC DNA]</scope>
    <source>
        <strain evidence="2 3">ATCC 64428</strain>
    </source>
</reference>
<feature type="compositionally biased region" description="Basic and acidic residues" evidence="1">
    <location>
        <begin position="70"/>
        <end position="81"/>
    </location>
</feature>
<feature type="compositionally biased region" description="Acidic residues" evidence="1">
    <location>
        <begin position="82"/>
        <end position="93"/>
    </location>
</feature>
<keyword evidence="3" id="KW-1185">Reference proteome</keyword>